<dbReference type="EMBL" id="CP012036">
    <property type="protein sequence ID" value="ALF53691.1"/>
    <property type="molecule type" value="Genomic_DNA"/>
</dbReference>
<sequence>MKLIKQILAVCFLLFGIPFSTLAILDILNPKTPSQSKNDAVAALVILTIPSTILGGYLSWSLVQQKQKEQALLVASEQKQLNLVFLELLEQNSGRITLLQLAKKGEISIPKAKQYLDEKSKELNASFEVDENGNISYRFFL</sequence>
<evidence type="ECO:0000256" key="1">
    <source>
        <dbReference type="SAM" id="Phobius"/>
    </source>
</evidence>
<feature type="transmembrane region" description="Helical" evidence="1">
    <location>
        <begin position="7"/>
        <end position="28"/>
    </location>
</feature>
<keyword evidence="1" id="KW-0812">Transmembrane</keyword>
<reference evidence="2 3" key="2">
    <citation type="journal article" date="2016" name="Genome Announc.">
        <title>Draft Genome Sequence of the N2-Fixing Cyanobacterium Nostoc piscinale CENA21, Isolated from the Brazilian Amazon Floodplain.</title>
        <authorList>
            <person name="Leao T."/>
            <person name="Guimaraes P.I."/>
            <person name="de Melo A.G."/>
            <person name="Ramos R.T."/>
            <person name="Leao P.N."/>
            <person name="Silva A."/>
            <person name="Fiore M.F."/>
            <person name="Schneider M.P."/>
        </authorList>
    </citation>
    <scope>NUCLEOTIDE SEQUENCE [LARGE SCALE GENOMIC DNA]</scope>
    <source>
        <strain evidence="2 3">CENA21</strain>
    </source>
</reference>
<keyword evidence="1" id="KW-0472">Membrane</keyword>
<evidence type="ECO:0000313" key="2">
    <source>
        <dbReference type="EMBL" id="ALF53691.1"/>
    </source>
</evidence>
<dbReference type="PATRIC" id="fig|224013.5.peg.3370"/>
<proteinExistence type="predicted"/>
<gene>
    <name evidence="2" type="ORF">ACX27_13930</name>
</gene>
<feature type="transmembrane region" description="Helical" evidence="1">
    <location>
        <begin position="40"/>
        <end position="60"/>
    </location>
</feature>
<reference evidence="3" key="1">
    <citation type="submission" date="2015-07" db="EMBL/GenBank/DDBJ databases">
        <title>Genome Of Nitrogen-Fixing Cyanobacterium Nostoc piscinale CENA21 From Solimoes/Amazon River Floodplain Sediments And Comparative Genomics To Uncover Biosynthetic Natural Products Potential.</title>
        <authorList>
            <person name="Leao T.F."/>
            <person name="Leao P.N."/>
            <person name="Guimaraes P.I."/>
            <person name="de Melo A.G.C."/>
            <person name="Ramos R.T.J."/>
            <person name="Silva A."/>
            <person name="Fiore M.F."/>
            <person name="Schneider M.P.C."/>
        </authorList>
    </citation>
    <scope>NUCLEOTIDE SEQUENCE [LARGE SCALE GENOMIC DNA]</scope>
    <source>
        <strain evidence="3">CENA21</strain>
    </source>
</reference>
<dbReference type="OrthoDB" id="574450at2"/>
<dbReference type="STRING" id="224013.ACX27_13930"/>
<keyword evidence="1" id="KW-1133">Transmembrane helix</keyword>
<dbReference type="RefSeq" id="WP_062293402.1">
    <property type="nucleotide sequence ID" value="NZ_CP012036.1"/>
</dbReference>
<name>A0A0M4T4G8_9NOSO</name>
<evidence type="ECO:0000313" key="3">
    <source>
        <dbReference type="Proteomes" id="UP000062645"/>
    </source>
</evidence>
<dbReference type="AlphaFoldDB" id="A0A0M4T4G8"/>
<accession>A0A0M4T4G8</accession>
<keyword evidence="3" id="KW-1185">Reference proteome</keyword>
<protein>
    <submittedName>
        <fullName evidence="2">Uncharacterized protein</fullName>
    </submittedName>
</protein>
<organism evidence="2 3">
    <name type="scientific">Nostoc piscinale CENA21</name>
    <dbReference type="NCBI Taxonomy" id="224013"/>
    <lineage>
        <taxon>Bacteria</taxon>
        <taxon>Bacillati</taxon>
        <taxon>Cyanobacteriota</taxon>
        <taxon>Cyanophyceae</taxon>
        <taxon>Nostocales</taxon>
        <taxon>Nostocaceae</taxon>
        <taxon>Nostoc</taxon>
    </lineage>
</organism>
<dbReference type="KEGG" id="npz:ACX27_13930"/>
<dbReference type="Proteomes" id="UP000062645">
    <property type="component" value="Chromosome"/>
</dbReference>